<keyword evidence="2" id="KW-1185">Reference proteome</keyword>
<name>A0ABM1EXY1_PRICU</name>
<feature type="compositionally biased region" description="Low complexity" evidence="1">
    <location>
        <begin position="105"/>
        <end position="116"/>
    </location>
</feature>
<feature type="region of interest" description="Disordered" evidence="1">
    <location>
        <begin position="30"/>
        <end position="51"/>
    </location>
</feature>
<protein>
    <submittedName>
        <fullName evidence="3">Uncharacterized protein LOC106816924</fullName>
    </submittedName>
</protein>
<feature type="region of interest" description="Disordered" evidence="1">
    <location>
        <begin position="70"/>
        <end position="118"/>
    </location>
</feature>
<organism evidence="2 3">
    <name type="scientific">Priapulus caudatus</name>
    <name type="common">Priapulid worm</name>
    <dbReference type="NCBI Taxonomy" id="37621"/>
    <lineage>
        <taxon>Eukaryota</taxon>
        <taxon>Metazoa</taxon>
        <taxon>Ecdysozoa</taxon>
        <taxon>Scalidophora</taxon>
        <taxon>Priapulida</taxon>
        <taxon>Priapulimorpha</taxon>
        <taxon>Priapulimorphida</taxon>
        <taxon>Priapulidae</taxon>
        <taxon>Priapulus</taxon>
    </lineage>
</organism>
<sequence>MTMACRGDQNCVSHVCEQEEEWDEISLHASGAACTADDPQQQQQQHCTTPTLPYPLERLTAATLVATAQTKEGPAYTGEYGTGQRADSSDDGTPPQEGVGGDQTGRSGSRSPLSRGQDQVRMVEDLLFEIYLNRYRASGRRDSFDSDGYSISSCTSDALPGRSSEYERSNPVRLKRACMETTDIEDLRQMGGETRPTAYRCSTSPSCGSCGYASAAGE</sequence>
<dbReference type="Proteomes" id="UP000695022">
    <property type="component" value="Unplaced"/>
</dbReference>
<dbReference type="RefSeq" id="XP_014677052.1">
    <property type="nucleotide sequence ID" value="XM_014821566.1"/>
</dbReference>
<reference evidence="3" key="1">
    <citation type="submission" date="2025-08" db="UniProtKB">
        <authorList>
            <consortium name="RefSeq"/>
        </authorList>
    </citation>
    <scope>IDENTIFICATION</scope>
</reference>
<gene>
    <name evidence="3" type="primary">LOC106816924</name>
</gene>
<proteinExistence type="predicted"/>
<evidence type="ECO:0000313" key="3">
    <source>
        <dbReference type="RefSeq" id="XP_014677052.1"/>
    </source>
</evidence>
<accession>A0ABM1EXY1</accession>
<evidence type="ECO:0000313" key="2">
    <source>
        <dbReference type="Proteomes" id="UP000695022"/>
    </source>
</evidence>
<evidence type="ECO:0000256" key="1">
    <source>
        <dbReference type="SAM" id="MobiDB-lite"/>
    </source>
</evidence>
<dbReference type="GeneID" id="106816924"/>